<dbReference type="OrthoDB" id="10354595at2759"/>
<keyword evidence="2" id="KW-0732">Signal</keyword>
<reference evidence="3" key="1">
    <citation type="submission" date="2020-09" db="EMBL/GenBank/DDBJ databases">
        <authorList>
            <person name="Kikuchi T."/>
        </authorList>
    </citation>
    <scope>NUCLEOTIDE SEQUENCE</scope>
    <source>
        <strain evidence="3">SH1</strain>
    </source>
</reference>
<evidence type="ECO:0000313" key="4">
    <source>
        <dbReference type="Proteomes" id="UP000614601"/>
    </source>
</evidence>
<name>A0A811KVV4_9BILA</name>
<keyword evidence="4" id="KW-1185">Reference proteome</keyword>
<keyword evidence="1" id="KW-0812">Transmembrane</keyword>
<sequence length="277" mass="31186">MLRGLAVILAGATVAVSSCCPVFRRTRKGIIFIHLCSINAYHVWTNCDERIIGSGATNILLCIAAIFVFIEQILTINQPCREIELPEAVIVTLLIVGLDNFVVNAFEASPSTSAYCCLAILTILIYVYWNLKRKPWEKANLDELAAIEHDSLFLDFRRPLNVTGRHGDVRLLQVYGRLLVLTVPYAASQVYIRYMFVLLDCFSIYGIMFSPPVVGGMVQVMKMLGRFIVERQLQKRLKEAMKRIKRRGGKKPSAELLLANVEEEFSSEAGFVTTEFT</sequence>
<evidence type="ECO:0000256" key="1">
    <source>
        <dbReference type="SAM" id="Phobius"/>
    </source>
</evidence>
<evidence type="ECO:0008006" key="5">
    <source>
        <dbReference type="Google" id="ProtNLM"/>
    </source>
</evidence>
<evidence type="ECO:0000313" key="3">
    <source>
        <dbReference type="EMBL" id="CAD5219692.1"/>
    </source>
</evidence>
<feature type="signal peptide" evidence="2">
    <location>
        <begin position="1"/>
        <end position="17"/>
    </location>
</feature>
<evidence type="ECO:0000256" key="2">
    <source>
        <dbReference type="SAM" id="SignalP"/>
    </source>
</evidence>
<feature type="chain" id="PRO_5036408393" description="7TM_GPCR_Srx domain-containing protein" evidence="2">
    <location>
        <begin position="18"/>
        <end position="277"/>
    </location>
</feature>
<dbReference type="EMBL" id="CAJFDH010000004">
    <property type="protein sequence ID" value="CAD5219692.1"/>
    <property type="molecule type" value="Genomic_DNA"/>
</dbReference>
<dbReference type="EMBL" id="CAJFCW020000004">
    <property type="protein sequence ID" value="CAG9112782.1"/>
    <property type="molecule type" value="Genomic_DNA"/>
</dbReference>
<accession>A0A811KVV4</accession>
<organism evidence="3 4">
    <name type="scientific">Bursaphelenchus okinawaensis</name>
    <dbReference type="NCBI Taxonomy" id="465554"/>
    <lineage>
        <taxon>Eukaryota</taxon>
        <taxon>Metazoa</taxon>
        <taxon>Ecdysozoa</taxon>
        <taxon>Nematoda</taxon>
        <taxon>Chromadorea</taxon>
        <taxon>Rhabditida</taxon>
        <taxon>Tylenchina</taxon>
        <taxon>Tylenchomorpha</taxon>
        <taxon>Aphelenchoidea</taxon>
        <taxon>Aphelenchoididae</taxon>
        <taxon>Bursaphelenchus</taxon>
    </lineage>
</organism>
<proteinExistence type="predicted"/>
<gene>
    <name evidence="3" type="ORF">BOKJ2_LOCUS8571</name>
</gene>
<feature type="transmembrane region" description="Helical" evidence="1">
    <location>
        <begin position="204"/>
        <end position="229"/>
    </location>
</feature>
<dbReference type="Proteomes" id="UP000783686">
    <property type="component" value="Unassembled WGS sequence"/>
</dbReference>
<comment type="caution">
    <text evidence="3">The sequence shown here is derived from an EMBL/GenBank/DDBJ whole genome shotgun (WGS) entry which is preliminary data.</text>
</comment>
<dbReference type="AlphaFoldDB" id="A0A811KVV4"/>
<feature type="transmembrane region" description="Helical" evidence="1">
    <location>
        <begin position="112"/>
        <end position="131"/>
    </location>
</feature>
<dbReference type="Proteomes" id="UP000614601">
    <property type="component" value="Unassembled WGS sequence"/>
</dbReference>
<keyword evidence="1" id="KW-1133">Transmembrane helix</keyword>
<feature type="transmembrane region" description="Helical" evidence="1">
    <location>
        <begin position="51"/>
        <end position="76"/>
    </location>
</feature>
<dbReference type="PROSITE" id="PS51257">
    <property type="entry name" value="PROKAR_LIPOPROTEIN"/>
    <property type="match status" value="1"/>
</dbReference>
<protein>
    <recommendedName>
        <fullName evidence="5">7TM_GPCR_Srx domain-containing protein</fullName>
    </recommendedName>
</protein>
<keyword evidence="1" id="KW-0472">Membrane</keyword>